<dbReference type="InterPro" id="IPR053392">
    <property type="entry name" value="Transposase_IS30-like"/>
</dbReference>
<proteinExistence type="predicted"/>
<dbReference type="PANTHER" id="PTHR10948">
    <property type="entry name" value="TRANSPOSASE"/>
    <property type="match status" value="1"/>
</dbReference>
<dbReference type="InterPro" id="IPR036397">
    <property type="entry name" value="RNaseH_sf"/>
</dbReference>
<feature type="domain" description="Integrase catalytic" evidence="2">
    <location>
        <begin position="245"/>
        <end position="408"/>
    </location>
</feature>
<evidence type="ECO:0000313" key="4">
    <source>
        <dbReference type="Proteomes" id="UP000675664"/>
    </source>
</evidence>
<name>A0A8J8B4E4_9FIRM</name>
<accession>A0A8J8B4E4</accession>
<dbReference type="NCBIfam" id="NF033563">
    <property type="entry name" value="transpos_IS30"/>
    <property type="match status" value="1"/>
</dbReference>
<evidence type="ECO:0000256" key="1">
    <source>
        <dbReference type="ARBA" id="ARBA00023172"/>
    </source>
</evidence>
<dbReference type="Gene3D" id="3.30.420.10">
    <property type="entry name" value="Ribonuclease H-like superfamily/Ribonuclease H"/>
    <property type="match status" value="1"/>
</dbReference>
<dbReference type="InterPro" id="IPR012337">
    <property type="entry name" value="RNaseH-like_sf"/>
</dbReference>
<evidence type="ECO:0000259" key="2">
    <source>
        <dbReference type="PROSITE" id="PS50994"/>
    </source>
</evidence>
<keyword evidence="1" id="KW-0233">DNA recombination</keyword>
<dbReference type="InterPro" id="IPR025246">
    <property type="entry name" value="IS30-like_HTH"/>
</dbReference>
<dbReference type="SUPFAM" id="SSF53098">
    <property type="entry name" value="Ribonuclease H-like"/>
    <property type="match status" value="1"/>
</dbReference>
<keyword evidence="4" id="KW-1185">Reference proteome</keyword>
<dbReference type="GO" id="GO:0015074">
    <property type="term" value="P:DNA integration"/>
    <property type="evidence" value="ECO:0007669"/>
    <property type="project" value="InterPro"/>
</dbReference>
<gene>
    <name evidence="3" type="ORF">KCX82_22565</name>
</gene>
<dbReference type="GO" id="GO:0032196">
    <property type="term" value="P:transposition"/>
    <property type="evidence" value="ECO:0007669"/>
    <property type="project" value="TreeGrafter"/>
</dbReference>
<dbReference type="RefSeq" id="WP_227020735.1">
    <property type="nucleotide sequence ID" value="NZ_JAGSND010000051.1"/>
</dbReference>
<comment type="caution">
    <text evidence="3">The sequence shown here is derived from an EMBL/GenBank/DDBJ whole genome shotgun (WGS) entry which is preliminary data.</text>
</comment>
<reference evidence="3" key="2">
    <citation type="submission" date="2021-04" db="EMBL/GenBank/DDBJ databases">
        <authorList>
            <person name="Liu J."/>
        </authorList>
    </citation>
    <scope>NUCLEOTIDE SEQUENCE</scope>
    <source>
        <strain evidence="3">BAD-6</strain>
    </source>
</reference>
<evidence type="ECO:0000313" key="3">
    <source>
        <dbReference type="EMBL" id="MBR0600652.1"/>
    </source>
</evidence>
<dbReference type="PROSITE" id="PS50994">
    <property type="entry name" value="INTEGRASE"/>
    <property type="match status" value="1"/>
</dbReference>
<sequence>MSDKQEKKGIHFNLADRMFIENALFEHMPLTEIARRLGKDPTTVSKEIKRNRIENRSRVGKDYVLCQHYKGCRKMHLCKDACSHLCYRCKITNCYRICTDYKPRECTITNRFPHVCNGCGNVSSCYRGRFFYKAKVADANYRDTLSKSRSGIDTTPDEFEHLDQLISPLILKGQSIAHIYQHHRDEISCSERTIYNYFERQVFSAKNIDLPRKVRYKKRKRKAALSLKPQRCREGRTYQDFLAYMQDYPDSSVVEMDTVHGERGGKVLLTLFFRRCSLMMAFLLEECTKACVSNSFASLHEALSTQVFQEMFSVVLTDNGSEFKAPEEIEFDKSGNRRSRVFFCDPLASNQKARIEKNHEYIRYILPKGKSFNHLTQEDVTMMMNHINSTARASLNGHTPYQLAQLLLGPFLLDAFSLKPIPPDEVLLKPTLLKR</sequence>
<dbReference type="Proteomes" id="UP000675664">
    <property type="component" value="Unassembled WGS sequence"/>
</dbReference>
<dbReference type="InterPro" id="IPR001584">
    <property type="entry name" value="Integrase_cat-core"/>
</dbReference>
<dbReference type="GO" id="GO:0004803">
    <property type="term" value="F:transposase activity"/>
    <property type="evidence" value="ECO:0007669"/>
    <property type="project" value="TreeGrafter"/>
</dbReference>
<dbReference type="PANTHER" id="PTHR10948:SF23">
    <property type="entry name" value="TRANSPOSASE INSI FOR INSERTION SEQUENCE ELEMENT IS30A-RELATED"/>
    <property type="match status" value="1"/>
</dbReference>
<organism evidence="3 4">
    <name type="scientific">Sinanaerobacter chloroacetimidivorans</name>
    <dbReference type="NCBI Taxonomy" id="2818044"/>
    <lineage>
        <taxon>Bacteria</taxon>
        <taxon>Bacillati</taxon>
        <taxon>Bacillota</taxon>
        <taxon>Clostridia</taxon>
        <taxon>Peptostreptococcales</taxon>
        <taxon>Anaerovoracaceae</taxon>
        <taxon>Sinanaerobacter</taxon>
    </lineage>
</organism>
<dbReference type="GO" id="GO:0006310">
    <property type="term" value="P:DNA recombination"/>
    <property type="evidence" value="ECO:0007669"/>
    <property type="project" value="UniProtKB-KW"/>
</dbReference>
<protein>
    <submittedName>
        <fullName evidence="3">IS30 family transposase</fullName>
    </submittedName>
</protein>
<dbReference type="EMBL" id="JAGSND010000051">
    <property type="protein sequence ID" value="MBR0600652.1"/>
    <property type="molecule type" value="Genomic_DNA"/>
</dbReference>
<dbReference type="InterPro" id="IPR051917">
    <property type="entry name" value="Transposase-Integrase"/>
</dbReference>
<dbReference type="GO" id="GO:0003676">
    <property type="term" value="F:nucleic acid binding"/>
    <property type="evidence" value="ECO:0007669"/>
    <property type="project" value="InterPro"/>
</dbReference>
<reference evidence="3" key="1">
    <citation type="submission" date="2021-04" db="EMBL/GenBank/DDBJ databases">
        <title>Sinoanaerobacter chloroacetimidivorans sp. nov., an obligate anaerobic bacterium isolated from anaerobic sludge.</title>
        <authorList>
            <person name="Bao Y."/>
        </authorList>
    </citation>
    <scope>NUCLEOTIDE SEQUENCE</scope>
    <source>
        <strain evidence="3">BAD-6</strain>
    </source>
</reference>
<dbReference type="Pfam" id="PF13936">
    <property type="entry name" value="HTH_38"/>
    <property type="match status" value="1"/>
</dbReference>
<dbReference type="GO" id="GO:0005829">
    <property type="term" value="C:cytosol"/>
    <property type="evidence" value="ECO:0007669"/>
    <property type="project" value="TreeGrafter"/>
</dbReference>
<dbReference type="AlphaFoldDB" id="A0A8J8B4E4"/>